<organism evidence="2 3">
    <name type="scientific">Dichomitus squalens</name>
    <dbReference type="NCBI Taxonomy" id="114155"/>
    <lineage>
        <taxon>Eukaryota</taxon>
        <taxon>Fungi</taxon>
        <taxon>Dikarya</taxon>
        <taxon>Basidiomycota</taxon>
        <taxon>Agaricomycotina</taxon>
        <taxon>Agaricomycetes</taxon>
        <taxon>Polyporales</taxon>
        <taxon>Polyporaceae</taxon>
        <taxon>Dichomitus</taxon>
    </lineage>
</organism>
<dbReference type="Proteomes" id="UP000292082">
    <property type="component" value="Unassembled WGS sequence"/>
</dbReference>
<protein>
    <recommendedName>
        <fullName evidence="4">Secreted protein</fullName>
    </recommendedName>
</protein>
<keyword evidence="1" id="KW-0732">Signal</keyword>
<feature type="signal peptide" evidence="1">
    <location>
        <begin position="1"/>
        <end position="20"/>
    </location>
</feature>
<evidence type="ECO:0000256" key="1">
    <source>
        <dbReference type="SAM" id="SignalP"/>
    </source>
</evidence>
<name>A0A4Q9PKQ5_9APHY</name>
<reference evidence="2 3" key="1">
    <citation type="submission" date="2019-01" db="EMBL/GenBank/DDBJ databases">
        <title>Draft genome sequences of three monokaryotic isolates of the white-rot basidiomycete fungus Dichomitus squalens.</title>
        <authorList>
            <consortium name="DOE Joint Genome Institute"/>
            <person name="Lopez S.C."/>
            <person name="Andreopoulos B."/>
            <person name="Pangilinan J."/>
            <person name="Lipzen A."/>
            <person name="Riley R."/>
            <person name="Ahrendt S."/>
            <person name="Ng V."/>
            <person name="Barry K."/>
            <person name="Daum C."/>
            <person name="Grigoriev I.V."/>
            <person name="Hilden K.S."/>
            <person name="Makela M.R."/>
            <person name="de Vries R.P."/>
        </authorList>
    </citation>
    <scope>NUCLEOTIDE SEQUENCE [LARGE SCALE GENOMIC DNA]</scope>
    <source>
        <strain evidence="2 3">CBS 464.89</strain>
    </source>
</reference>
<gene>
    <name evidence="2" type="ORF">BD310DRAFT_935207</name>
</gene>
<evidence type="ECO:0008006" key="4">
    <source>
        <dbReference type="Google" id="ProtNLM"/>
    </source>
</evidence>
<accession>A0A4Q9PKQ5</accession>
<sequence>MPPFIFSEFMFLPVWWCCFALCFSAICRRNGRCLSLGFAKLTGTCFPASLSCQFLGRTGTIGPPDIALRSKLLMGYWNGPSVRSFVGSVTAMCRRLPRNRSELELLSRDLVHV</sequence>
<keyword evidence="3" id="KW-1185">Reference proteome</keyword>
<feature type="chain" id="PRO_5020266334" description="Secreted protein" evidence="1">
    <location>
        <begin position="21"/>
        <end position="113"/>
    </location>
</feature>
<dbReference type="AlphaFoldDB" id="A0A4Q9PKQ5"/>
<evidence type="ECO:0000313" key="2">
    <source>
        <dbReference type="EMBL" id="TBU54743.1"/>
    </source>
</evidence>
<dbReference type="EMBL" id="ML145182">
    <property type="protein sequence ID" value="TBU54743.1"/>
    <property type="molecule type" value="Genomic_DNA"/>
</dbReference>
<evidence type="ECO:0000313" key="3">
    <source>
        <dbReference type="Proteomes" id="UP000292082"/>
    </source>
</evidence>
<proteinExistence type="predicted"/>